<gene>
    <name evidence="2" type="ORF">FHX61_001973</name>
</gene>
<name>A0A329AI84_9BURK</name>
<evidence type="ECO:0000259" key="1">
    <source>
        <dbReference type="Pfam" id="PF02627"/>
    </source>
</evidence>
<protein>
    <submittedName>
        <fullName evidence="2">4-carboxymuconolactone decarboxylase</fullName>
        <ecNumber evidence="2">4.1.1.44</ecNumber>
    </submittedName>
</protein>
<reference evidence="2 3" key="1">
    <citation type="submission" date="2020-08" db="EMBL/GenBank/DDBJ databases">
        <title>Genomic Encyclopedia of Type Strains, Phase IV (KMG-V): Genome sequencing to study the core and pangenomes of soil and plant-associated prokaryotes.</title>
        <authorList>
            <person name="Whitman W."/>
        </authorList>
    </citation>
    <scope>NUCLEOTIDE SEQUENCE [LARGE SCALE GENOMIC DNA]</scope>
    <source>
        <strain evidence="2 3">SLV-2362</strain>
    </source>
</reference>
<dbReference type="Proteomes" id="UP000578036">
    <property type="component" value="Unassembled WGS sequence"/>
</dbReference>
<dbReference type="GO" id="GO:0047575">
    <property type="term" value="F:4-carboxymuconolactone decarboxylase activity"/>
    <property type="evidence" value="ECO:0007669"/>
    <property type="project" value="UniProtKB-EC"/>
</dbReference>
<evidence type="ECO:0000313" key="3">
    <source>
        <dbReference type="Proteomes" id="UP000578036"/>
    </source>
</evidence>
<accession>A0A329AI84</accession>
<sequence length="184" mass="20402">MERLKPLKPEELTPEQQEVHAAIASGPRGQVRGPLAMWLHRPGLANRAQALGQYCRYDSSLPPRLSELAILVMARTWMSEFEWWAHKPIALKAGVAEEVVEAIRTGQEPVFGNEDEQVIYEFLTVLHATRNVPDALYQRAMVVLGKDRVVDLVGLAGYYTLISMTINVFGVVPPDGSAPELAQA</sequence>
<dbReference type="AlphaFoldDB" id="A0A329AI84"/>
<organism evidence="2 3">
    <name type="scientific">Cupriavidus alkaliphilus</name>
    <dbReference type="NCBI Taxonomy" id="942866"/>
    <lineage>
        <taxon>Bacteria</taxon>
        <taxon>Pseudomonadati</taxon>
        <taxon>Pseudomonadota</taxon>
        <taxon>Betaproteobacteria</taxon>
        <taxon>Burkholderiales</taxon>
        <taxon>Burkholderiaceae</taxon>
        <taxon>Cupriavidus</taxon>
    </lineage>
</organism>
<dbReference type="EMBL" id="JACHWF010000002">
    <property type="protein sequence ID" value="MBB3007325.1"/>
    <property type="molecule type" value="Genomic_DNA"/>
</dbReference>
<dbReference type="RefSeq" id="WP_092310816.1">
    <property type="nucleotide sequence ID" value="NZ_FMAD01000004.1"/>
</dbReference>
<feature type="domain" description="Carboxymuconolactone decarboxylase-like" evidence="1">
    <location>
        <begin position="42"/>
        <end position="115"/>
    </location>
</feature>
<dbReference type="InterPro" id="IPR029032">
    <property type="entry name" value="AhpD-like"/>
</dbReference>
<dbReference type="GO" id="GO:0051920">
    <property type="term" value="F:peroxiredoxin activity"/>
    <property type="evidence" value="ECO:0007669"/>
    <property type="project" value="InterPro"/>
</dbReference>
<dbReference type="InterPro" id="IPR003779">
    <property type="entry name" value="CMD-like"/>
</dbReference>
<dbReference type="Pfam" id="PF02627">
    <property type="entry name" value="CMD"/>
    <property type="match status" value="1"/>
</dbReference>
<dbReference type="SUPFAM" id="SSF69118">
    <property type="entry name" value="AhpD-like"/>
    <property type="match status" value="1"/>
</dbReference>
<dbReference type="PANTHER" id="PTHR34846">
    <property type="entry name" value="4-CARBOXYMUCONOLACTONE DECARBOXYLASE FAMILY PROTEIN (AFU_ORTHOLOGUE AFUA_6G11590)"/>
    <property type="match status" value="1"/>
</dbReference>
<dbReference type="EC" id="4.1.1.44" evidence="2"/>
<dbReference type="PANTHER" id="PTHR34846:SF11">
    <property type="entry name" value="4-CARBOXYMUCONOLACTONE DECARBOXYLASE FAMILY PROTEIN (AFU_ORTHOLOGUE AFUA_6G11590)"/>
    <property type="match status" value="1"/>
</dbReference>
<dbReference type="Gene3D" id="1.20.1290.10">
    <property type="entry name" value="AhpD-like"/>
    <property type="match status" value="1"/>
</dbReference>
<comment type="caution">
    <text evidence="2">The sequence shown here is derived from an EMBL/GenBank/DDBJ whole genome shotgun (WGS) entry which is preliminary data.</text>
</comment>
<evidence type="ECO:0000313" key="2">
    <source>
        <dbReference type="EMBL" id="MBB3007325.1"/>
    </source>
</evidence>
<keyword evidence="2" id="KW-0456">Lyase</keyword>
<keyword evidence="3" id="KW-1185">Reference proteome</keyword>
<proteinExistence type="predicted"/>